<dbReference type="EMBL" id="QJKJ01006506">
    <property type="protein sequence ID" value="RDX86501.1"/>
    <property type="molecule type" value="Genomic_DNA"/>
</dbReference>
<evidence type="ECO:0000313" key="3">
    <source>
        <dbReference type="Proteomes" id="UP000257109"/>
    </source>
</evidence>
<accession>A0A371G7J6</accession>
<comment type="caution">
    <text evidence="2">The sequence shown here is derived from an EMBL/GenBank/DDBJ whole genome shotgun (WGS) entry which is preliminary data.</text>
</comment>
<dbReference type="Proteomes" id="UP000257109">
    <property type="component" value="Unassembled WGS sequence"/>
</dbReference>
<evidence type="ECO:0000256" key="1">
    <source>
        <dbReference type="SAM" id="MobiDB-lite"/>
    </source>
</evidence>
<sequence>MLVHDLDTIDNNVQNGEQHNYGDQQLEDGFDVPHDNDVEEEQEMSQDENLDYAPEPPLIQLKRSNRQTQSSTSYTSDEYVTLIDREEPNIHDALDAKLLKLAKVHIDDNGTNMMTKRVLRGRFEACCEIIGLAITST</sequence>
<proteinExistence type="predicted"/>
<evidence type="ECO:0000313" key="2">
    <source>
        <dbReference type="EMBL" id="RDX86501.1"/>
    </source>
</evidence>
<feature type="region of interest" description="Disordered" evidence="1">
    <location>
        <begin position="1"/>
        <end position="76"/>
    </location>
</feature>
<feature type="compositionally biased region" description="Polar residues" evidence="1">
    <location>
        <begin position="9"/>
        <end position="23"/>
    </location>
</feature>
<keyword evidence="3" id="KW-1185">Reference proteome</keyword>
<feature type="non-terminal residue" evidence="2">
    <location>
        <position position="1"/>
    </location>
</feature>
<protein>
    <submittedName>
        <fullName evidence="2">Uncharacterized protein</fullName>
    </submittedName>
</protein>
<feature type="compositionally biased region" description="Acidic residues" evidence="1">
    <location>
        <begin position="37"/>
        <end position="50"/>
    </location>
</feature>
<dbReference type="OrthoDB" id="8048545at2759"/>
<organism evidence="2 3">
    <name type="scientific">Mucuna pruriens</name>
    <name type="common">Velvet bean</name>
    <name type="synonym">Dolichos pruriens</name>
    <dbReference type="NCBI Taxonomy" id="157652"/>
    <lineage>
        <taxon>Eukaryota</taxon>
        <taxon>Viridiplantae</taxon>
        <taxon>Streptophyta</taxon>
        <taxon>Embryophyta</taxon>
        <taxon>Tracheophyta</taxon>
        <taxon>Spermatophyta</taxon>
        <taxon>Magnoliopsida</taxon>
        <taxon>eudicotyledons</taxon>
        <taxon>Gunneridae</taxon>
        <taxon>Pentapetalae</taxon>
        <taxon>rosids</taxon>
        <taxon>fabids</taxon>
        <taxon>Fabales</taxon>
        <taxon>Fabaceae</taxon>
        <taxon>Papilionoideae</taxon>
        <taxon>50 kb inversion clade</taxon>
        <taxon>NPAAA clade</taxon>
        <taxon>indigoferoid/millettioid clade</taxon>
        <taxon>Phaseoleae</taxon>
        <taxon>Mucuna</taxon>
    </lineage>
</organism>
<name>A0A371G7J6_MUCPR</name>
<dbReference type="AlphaFoldDB" id="A0A371G7J6"/>
<reference evidence="2" key="1">
    <citation type="submission" date="2018-05" db="EMBL/GenBank/DDBJ databases">
        <title>Draft genome of Mucuna pruriens seed.</title>
        <authorList>
            <person name="Nnadi N.E."/>
            <person name="Vos R."/>
            <person name="Hasami M.H."/>
            <person name="Devisetty U.K."/>
            <person name="Aguiy J.C."/>
        </authorList>
    </citation>
    <scope>NUCLEOTIDE SEQUENCE [LARGE SCALE GENOMIC DNA]</scope>
    <source>
        <strain evidence="2">JCA_2017</strain>
    </source>
</reference>
<feature type="compositionally biased region" description="Polar residues" evidence="1">
    <location>
        <begin position="66"/>
        <end position="76"/>
    </location>
</feature>
<gene>
    <name evidence="2" type="ORF">CR513_32157</name>
</gene>